<dbReference type="EMBL" id="JAATIP010000116">
    <property type="protein sequence ID" value="KAF4370742.1"/>
    <property type="molecule type" value="Genomic_DNA"/>
</dbReference>
<organism evidence="1 2">
    <name type="scientific">Cannabis sativa</name>
    <name type="common">Hemp</name>
    <name type="synonym">Marijuana</name>
    <dbReference type="NCBI Taxonomy" id="3483"/>
    <lineage>
        <taxon>Eukaryota</taxon>
        <taxon>Viridiplantae</taxon>
        <taxon>Streptophyta</taxon>
        <taxon>Embryophyta</taxon>
        <taxon>Tracheophyta</taxon>
        <taxon>Spermatophyta</taxon>
        <taxon>Magnoliopsida</taxon>
        <taxon>eudicotyledons</taxon>
        <taxon>Gunneridae</taxon>
        <taxon>Pentapetalae</taxon>
        <taxon>rosids</taxon>
        <taxon>fabids</taxon>
        <taxon>Rosales</taxon>
        <taxon>Cannabaceae</taxon>
        <taxon>Cannabis</taxon>
    </lineage>
</organism>
<proteinExistence type="predicted"/>
<dbReference type="Proteomes" id="UP000525078">
    <property type="component" value="Unassembled WGS sequence"/>
</dbReference>
<evidence type="ECO:0000313" key="2">
    <source>
        <dbReference type="Proteomes" id="UP000525078"/>
    </source>
</evidence>
<sequence>MEIRRVLEALQIPTHRNFPAQPIIAHIETAQIIQCGQSHRKTPNYLIMIKIQRGQALGKLNLRHIKLQQIPRQVYKLDIKVLAAAGIGFAGVVVFPPSAAGSCGDDWLSVDICGAVMALIPSEILGVNAIVKLSSINAEILVFYL</sequence>
<protein>
    <submittedName>
        <fullName evidence="1">Uncharacterized protein</fullName>
    </submittedName>
</protein>
<comment type="caution">
    <text evidence="1">The sequence shown here is derived from an EMBL/GenBank/DDBJ whole genome shotgun (WGS) entry which is preliminary data.</text>
</comment>
<gene>
    <name evidence="1" type="ORF">F8388_025121</name>
</gene>
<dbReference type="AlphaFoldDB" id="A0A7J6FJ51"/>
<reference evidence="1 2" key="1">
    <citation type="journal article" date="2020" name="bioRxiv">
        <title>Sequence and annotation of 42 cannabis genomes reveals extensive copy number variation in cannabinoid synthesis and pathogen resistance genes.</title>
        <authorList>
            <person name="Mckernan K.J."/>
            <person name="Helbert Y."/>
            <person name="Kane L.T."/>
            <person name="Ebling H."/>
            <person name="Zhang L."/>
            <person name="Liu B."/>
            <person name="Eaton Z."/>
            <person name="Mclaughlin S."/>
            <person name="Kingan S."/>
            <person name="Baybayan P."/>
            <person name="Concepcion G."/>
            <person name="Jordan M."/>
            <person name="Riva A."/>
            <person name="Barbazuk W."/>
            <person name="Harkins T."/>
        </authorList>
    </citation>
    <scope>NUCLEOTIDE SEQUENCE [LARGE SCALE GENOMIC DNA]</scope>
    <source>
        <strain evidence="2">cv. Jamaican Lion 4</strain>
        <tissue evidence="1">Leaf</tissue>
    </source>
</reference>
<evidence type="ECO:0000313" key="1">
    <source>
        <dbReference type="EMBL" id="KAF4370742.1"/>
    </source>
</evidence>
<name>A0A7J6FJ51_CANSA</name>
<accession>A0A7J6FJ51</accession>